<name>A0A815G714_9BILA</name>
<dbReference type="Gene3D" id="1.20.1070.10">
    <property type="entry name" value="Rhodopsin 7-helix transmembrane proteins"/>
    <property type="match status" value="1"/>
</dbReference>
<keyword evidence="6" id="KW-0675">Receptor</keyword>
<dbReference type="PROSITE" id="PS50262">
    <property type="entry name" value="G_PROTEIN_RECEP_F1_2"/>
    <property type="match status" value="1"/>
</dbReference>
<dbReference type="InterPro" id="IPR000276">
    <property type="entry name" value="GPCR_Rhodpsn"/>
</dbReference>
<feature type="transmembrane region" description="Helical" evidence="8">
    <location>
        <begin position="143"/>
        <end position="164"/>
    </location>
</feature>
<gene>
    <name evidence="10" type="ORF">RFH988_LOCUS31462</name>
</gene>
<reference evidence="10" key="1">
    <citation type="submission" date="2021-02" db="EMBL/GenBank/DDBJ databases">
        <authorList>
            <person name="Nowell W R."/>
        </authorList>
    </citation>
    <scope>NUCLEOTIDE SEQUENCE</scope>
</reference>
<sequence length="444" mass="51117">MTTTCSLKLRFYTSDYLFFKLLNATYLRLLIGPGILLNTLCLFVLSRPRLSNKSTTVVFLRFLAIFDILAITLKYIRAELNYQSIEKKKDIIIITSVFCKTLYVGMNASISITMWTIVLMSLDKVVAVSYPFKAGIWITQNRAFYVCCFTSLLLLIVNLHFITLSGVRPASNNQKYCGLMEDSSIIDILTASVLPIAINIAIGVILYRTSQTSFNSYTNEYRIDLQSLPIDVMQKELISARYRCQSPPNSSLTTDTNQAIKRRTNAQVTRMLLAVTLSLIICYIPNTIIFLHTRINNSQQLLNGRSCFELSDNDIKIYKIKFYSIVIQDILSDLPHIINFFLYCLAGKKFRSIFQNEVYHCFIQNRLIQRRHQQCFIHYGSLNREFSNPISLNFSQRRVLSGNISLESQKATTVSFNTLTNKLIFNDENHNKFINENDEFLQPH</sequence>
<keyword evidence="5 8" id="KW-0472">Membrane</keyword>
<evidence type="ECO:0000313" key="10">
    <source>
        <dbReference type="EMBL" id="CAF1334853.1"/>
    </source>
</evidence>
<dbReference type="PRINTS" id="PR00237">
    <property type="entry name" value="GPCRRHODOPSN"/>
</dbReference>
<dbReference type="AlphaFoldDB" id="A0A815G714"/>
<dbReference type="Proteomes" id="UP000663882">
    <property type="component" value="Unassembled WGS sequence"/>
</dbReference>
<evidence type="ECO:0000256" key="1">
    <source>
        <dbReference type="ARBA" id="ARBA00004141"/>
    </source>
</evidence>
<evidence type="ECO:0000259" key="9">
    <source>
        <dbReference type="PROSITE" id="PS50262"/>
    </source>
</evidence>
<evidence type="ECO:0000313" key="11">
    <source>
        <dbReference type="Proteomes" id="UP000663882"/>
    </source>
</evidence>
<dbReference type="EMBL" id="CAJNOO010003392">
    <property type="protein sequence ID" value="CAF1334853.1"/>
    <property type="molecule type" value="Genomic_DNA"/>
</dbReference>
<dbReference type="SUPFAM" id="SSF81321">
    <property type="entry name" value="Family A G protein-coupled receptor-like"/>
    <property type="match status" value="1"/>
</dbReference>
<evidence type="ECO:0000256" key="2">
    <source>
        <dbReference type="ARBA" id="ARBA00022692"/>
    </source>
</evidence>
<comment type="caution">
    <text evidence="10">The sequence shown here is derived from an EMBL/GenBank/DDBJ whole genome shotgun (WGS) entry which is preliminary data.</text>
</comment>
<evidence type="ECO:0000256" key="6">
    <source>
        <dbReference type="ARBA" id="ARBA00023170"/>
    </source>
</evidence>
<protein>
    <recommendedName>
        <fullName evidence="9">G-protein coupled receptors family 1 profile domain-containing protein</fullName>
    </recommendedName>
</protein>
<feature type="transmembrane region" description="Helical" evidence="8">
    <location>
        <begin position="271"/>
        <end position="291"/>
    </location>
</feature>
<evidence type="ECO:0000256" key="7">
    <source>
        <dbReference type="ARBA" id="ARBA00023224"/>
    </source>
</evidence>
<feature type="transmembrane region" description="Helical" evidence="8">
    <location>
        <begin position="26"/>
        <end position="45"/>
    </location>
</feature>
<evidence type="ECO:0000256" key="8">
    <source>
        <dbReference type="SAM" id="Phobius"/>
    </source>
</evidence>
<evidence type="ECO:0000256" key="5">
    <source>
        <dbReference type="ARBA" id="ARBA00023136"/>
    </source>
</evidence>
<dbReference type="PANTHER" id="PTHR24243:SF230">
    <property type="entry name" value="G-PROTEIN COUPLED RECEPTORS FAMILY 1 PROFILE DOMAIN-CONTAINING PROTEIN"/>
    <property type="match status" value="1"/>
</dbReference>
<dbReference type="PANTHER" id="PTHR24243">
    <property type="entry name" value="G-PROTEIN COUPLED RECEPTOR"/>
    <property type="match status" value="1"/>
</dbReference>
<keyword evidence="2 8" id="KW-0812">Transmembrane</keyword>
<dbReference type="OrthoDB" id="9990906at2759"/>
<keyword evidence="4" id="KW-0297">G-protein coupled receptor</keyword>
<comment type="subcellular location">
    <subcellularLocation>
        <location evidence="1">Membrane</location>
        <topology evidence="1">Multi-pass membrane protein</topology>
    </subcellularLocation>
</comment>
<proteinExistence type="predicted"/>
<dbReference type="Pfam" id="PF00001">
    <property type="entry name" value="7tm_1"/>
    <property type="match status" value="1"/>
</dbReference>
<dbReference type="GO" id="GO:0004930">
    <property type="term" value="F:G protein-coupled receptor activity"/>
    <property type="evidence" value="ECO:0007669"/>
    <property type="project" value="UniProtKB-KW"/>
</dbReference>
<feature type="domain" description="G-protein coupled receptors family 1 profile" evidence="9">
    <location>
        <begin position="37"/>
        <end position="343"/>
    </location>
</feature>
<feature type="transmembrane region" description="Helical" evidence="8">
    <location>
        <begin position="184"/>
        <end position="207"/>
    </location>
</feature>
<dbReference type="GO" id="GO:0005886">
    <property type="term" value="C:plasma membrane"/>
    <property type="evidence" value="ECO:0007669"/>
    <property type="project" value="TreeGrafter"/>
</dbReference>
<dbReference type="InterPro" id="IPR017452">
    <property type="entry name" value="GPCR_Rhodpsn_7TM"/>
</dbReference>
<organism evidence="10 11">
    <name type="scientific">Rotaria sordida</name>
    <dbReference type="NCBI Taxonomy" id="392033"/>
    <lineage>
        <taxon>Eukaryota</taxon>
        <taxon>Metazoa</taxon>
        <taxon>Spiralia</taxon>
        <taxon>Gnathifera</taxon>
        <taxon>Rotifera</taxon>
        <taxon>Eurotatoria</taxon>
        <taxon>Bdelloidea</taxon>
        <taxon>Philodinida</taxon>
        <taxon>Philodinidae</taxon>
        <taxon>Rotaria</taxon>
    </lineage>
</organism>
<evidence type="ECO:0000256" key="3">
    <source>
        <dbReference type="ARBA" id="ARBA00022989"/>
    </source>
</evidence>
<feature type="transmembrane region" description="Helical" evidence="8">
    <location>
        <begin position="57"/>
        <end position="76"/>
    </location>
</feature>
<keyword evidence="7" id="KW-0807">Transducer</keyword>
<evidence type="ECO:0000256" key="4">
    <source>
        <dbReference type="ARBA" id="ARBA00023040"/>
    </source>
</evidence>
<keyword evidence="3 8" id="KW-1133">Transmembrane helix</keyword>
<feature type="transmembrane region" description="Helical" evidence="8">
    <location>
        <begin position="91"/>
        <end position="122"/>
    </location>
</feature>
<accession>A0A815G714</accession>